<reference evidence="2" key="2">
    <citation type="journal article" date="2015" name="Fish Shellfish Immunol.">
        <title>Early steps in the European eel (Anguilla anguilla)-Vibrio vulnificus interaction in the gills: Role of the RtxA13 toxin.</title>
        <authorList>
            <person name="Callol A."/>
            <person name="Pajuelo D."/>
            <person name="Ebbesson L."/>
            <person name="Teles M."/>
            <person name="MacKenzie S."/>
            <person name="Amaro C."/>
        </authorList>
    </citation>
    <scope>NUCLEOTIDE SEQUENCE</scope>
</reference>
<keyword evidence="1" id="KW-0812">Transmembrane</keyword>
<evidence type="ECO:0000313" key="2">
    <source>
        <dbReference type="EMBL" id="JAI08196.1"/>
    </source>
</evidence>
<sequence>MYIVIGLKAFSLNGYLWCLTLFSLNTFQVTSSLLLNTT</sequence>
<evidence type="ECO:0000256" key="1">
    <source>
        <dbReference type="SAM" id="Phobius"/>
    </source>
</evidence>
<protein>
    <submittedName>
        <fullName evidence="2">Uncharacterized protein</fullName>
    </submittedName>
</protein>
<proteinExistence type="predicted"/>
<name>A0A0E9Y213_ANGAN</name>
<reference evidence="2" key="1">
    <citation type="submission" date="2014-11" db="EMBL/GenBank/DDBJ databases">
        <authorList>
            <person name="Amaro Gonzalez C."/>
        </authorList>
    </citation>
    <scope>NUCLEOTIDE SEQUENCE</scope>
</reference>
<keyword evidence="1" id="KW-0472">Membrane</keyword>
<dbReference type="EMBL" id="GBXM01000382">
    <property type="protein sequence ID" value="JAI08196.1"/>
    <property type="molecule type" value="Transcribed_RNA"/>
</dbReference>
<dbReference type="AlphaFoldDB" id="A0A0E9Y213"/>
<organism evidence="2">
    <name type="scientific">Anguilla anguilla</name>
    <name type="common">European freshwater eel</name>
    <name type="synonym">Muraena anguilla</name>
    <dbReference type="NCBI Taxonomy" id="7936"/>
    <lineage>
        <taxon>Eukaryota</taxon>
        <taxon>Metazoa</taxon>
        <taxon>Chordata</taxon>
        <taxon>Craniata</taxon>
        <taxon>Vertebrata</taxon>
        <taxon>Euteleostomi</taxon>
        <taxon>Actinopterygii</taxon>
        <taxon>Neopterygii</taxon>
        <taxon>Teleostei</taxon>
        <taxon>Anguilliformes</taxon>
        <taxon>Anguillidae</taxon>
        <taxon>Anguilla</taxon>
    </lineage>
</organism>
<feature type="transmembrane region" description="Helical" evidence="1">
    <location>
        <begin position="14"/>
        <end position="35"/>
    </location>
</feature>
<keyword evidence="1" id="KW-1133">Transmembrane helix</keyword>
<accession>A0A0E9Y213</accession>